<name>A0A919R7M6_9ACTN</name>
<dbReference type="EMBL" id="BOOU01000052">
    <property type="protein sequence ID" value="GII78755.1"/>
    <property type="molecule type" value="Genomic_DNA"/>
</dbReference>
<keyword evidence="2" id="KW-1185">Reference proteome</keyword>
<gene>
    <name evidence="1" type="ORF">Sru01_37370</name>
</gene>
<reference evidence="1" key="1">
    <citation type="submission" date="2021-01" db="EMBL/GenBank/DDBJ databases">
        <title>Whole genome shotgun sequence of Sphaerisporangium rufum NBRC 109079.</title>
        <authorList>
            <person name="Komaki H."/>
            <person name="Tamura T."/>
        </authorList>
    </citation>
    <scope>NUCLEOTIDE SEQUENCE</scope>
    <source>
        <strain evidence="1">NBRC 109079</strain>
    </source>
</reference>
<organism evidence="1 2">
    <name type="scientific">Sphaerisporangium rufum</name>
    <dbReference type="NCBI Taxonomy" id="1381558"/>
    <lineage>
        <taxon>Bacteria</taxon>
        <taxon>Bacillati</taxon>
        <taxon>Actinomycetota</taxon>
        <taxon>Actinomycetes</taxon>
        <taxon>Streptosporangiales</taxon>
        <taxon>Streptosporangiaceae</taxon>
        <taxon>Sphaerisporangium</taxon>
    </lineage>
</organism>
<accession>A0A919R7M6</accession>
<evidence type="ECO:0000313" key="1">
    <source>
        <dbReference type="EMBL" id="GII78755.1"/>
    </source>
</evidence>
<dbReference type="RefSeq" id="WP_203987797.1">
    <property type="nucleotide sequence ID" value="NZ_BOOU01000052.1"/>
</dbReference>
<sequence>MQPQPDLRRSRRRRSVVLAVALAGAAALVSVLVVRGGAADGRAAARTAASPVAHEDGFQSLLAEHPALGESIVIRHPADGGRMRLWFTRSPYQVGLDVPVTPGAPVYDTLCQIGEDVTFGGAPGGCRADRSAEHTGDPAWYVAGAGDPPRGRTVLAYGVARAPVTGVVLVTAAGTRIRGLLYRPAGAPAAIWTATFPSNTRPATYEFTGSGGKVLHRERAEPDPATLGRRPLSPVLHLGGGLRATFYANSDDIIWRTRAGEAIGEFGVPEAGAKVDRRQPGSVLLSEGRLFGYAGRGTAEVVLSSGQGDTVRATTAADPWHRGLAMFSATVRGSSTIARQGYRVTGYDHAGKELWREDRPAYRPMWPDVPLATPVPRR</sequence>
<evidence type="ECO:0000313" key="2">
    <source>
        <dbReference type="Proteomes" id="UP000655287"/>
    </source>
</evidence>
<comment type="caution">
    <text evidence="1">The sequence shown here is derived from an EMBL/GenBank/DDBJ whole genome shotgun (WGS) entry which is preliminary data.</text>
</comment>
<proteinExistence type="predicted"/>
<dbReference type="Proteomes" id="UP000655287">
    <property type="component" value="Unassembled WGS sequence"/>
</dbReference>
<protein>
    <submittedName>
        <fullName evidence="1">Uncharacterized protein</fullName>
    </submittedName>
</protein>
<dbReference type="AlphaFoldDB" id="A0A919R7M6"/>